<protein>
    <recommendedName>
        <fullName evidence="4">Light-harvesting complex-like protein OHP2, chloroplastic</fullName>
    </recommendedName>
</protein>
<dbReference type="SUPFAM" id="SSF103511">
    <property type="entry name" value="Chlorophyll a-b binding protein"/>
    <property type="match status" value="1"/>
</dbReference>
<dbReference type="InterPro" id="IPR053091">
    <property type="entry name" value="PSII_Assembly/Photoprotect-Rel"/>
</dbReference>
<dbReference type="Proteomes" id="UP000325577">
    <property type="component" value="Linkage Group LG15"/>
</dbReference>
<dbReference type="PANTHER" id="PTHR37752:SF1">
    <property type="entry name" value="OS02G0610700 PROTEIN"/>
    <property type="match status" value="1"/>
</dbReference>
<sequence length="213" mass="23674">MSHPQPKTWAHLIHTNNYNTHTSSTLPIKKKKQFRERKYREKMSVASSSIPYIRFSSSSSCSSSSSPSSSTFRFSATKPTIVPIRSSQTEGPLRRPVVSPPLKPVPPSPPSSSPPPPPPPQTAAAPMVEDKNVITLEFQRQKAKELQEYFKQKKLEEADQGPFFGFIGKNEIANGRWAMFGFAVGMLTEYATGSDFVDQVKILLSNFGIVDLE</sequence>
<dbReference type="AlphaFoldDB" id="A0A5J5B5G1"/>
<dbReference type="GO" id="GO:0009535">
    <property type="term" value="C:chloroplast thylakoid membrane"/>
    <property type="evidence" value="ECO:0007669"/>
    <property type="project" value="TreeGrafter"/>
</dbReference>
<feature type="compositionally biased region" description="Low complexity" evidence="1">
    <location>
        <begin position="14"/>
        <end position="25"/>
    </location>
</feature>
<dbReference type="Gene3D" id="1.10.3460.10">
    <property type="entry name" value="Chlorophyll a/b binding protein domain"/>
    <property type="match status" value="1"/>
</dbReference>
<evidence type="ECO:0000313" key="3">
    <source>
        <dbReference type="Proteomes" id="UP000325577"/>
    </source>
</evidence>
<accession>A0A5J5B5G1</accession>
<name>A0A5J5B5G1_9ASTE</name>
<feature type="compositionally biased region" description="Pro residues" evidence="1">
    <location>
        <begin position="98"/>
        <end position="121"/>
    </location>
</feature>
<keyword evidence="3" id="KW-1185">Reference proteome</keyword>
<proteinExistence type="predicted"/>
<dbReference type="OrthoDB" id="2019915at2759"/>
<dbReference type="PANTHER" id="PTHR37752">
    <property type="entry name" value="OS02G0610700 PROTEIN"/>
    <property type="match status" value="1"/>
</dbReference>
<organism evidence="2 3">
    <name type="scientific">Nyssa sinensis</name>
    <dbReference type="NCBI Taxonomy" id="561372"/>
    <lineage>
        <taxon>Eukaryota</taxon>
        <taxon>Viridiplantae</taxon>
        <taxon>Streptophyta</taxon>
        <taxon>Embryophyta</taxon>
        <taxon>Tracheophyta</taxon>
        <taxon>Spermatophyta</taxon>
        <taxon>Magnoliopsida</taxon>
        <taxon>eudicotyledons</taxon>
        <taxon>Gunneridae</taxon>
        <taxon>Pentapetalae</taxon>
        <taxon>asterids</taxon>
        <taxon>Cornales</taxon>
        <taxon>Nyssaceae</taxon>
        <taxon>Nyssa</taxon>
    </lineage>
</organism>
<evidence type="ECO:0000313" key="2">
    <source>
        <dbReference type="EMBL" id="KAA8537939.1"/>
    </source>
</evidence>
<evidence type="ECO:0008006" key="4">
    <source>
        <dbReference type="Google" id="ProtNLM"/>
    </source>
</evidence>
<feature type="compositionally biased region" description="Low complexity" evidence="1">
    <location>
        <begin position="47"/>
        <end position="75"/>
    </location>
</feature>
<reference evidence="2 3" key="1">
    <citation type="submission" date="2019-09" db="EMBL/GenBank/DDBJ databases">
        <title>A chromosome-level genome assembly of the Chinese tupelo Nyssa sinensis.</title>
        <authorList>
            <person name="Yang X."/>
            <person name="Kang M."/>
            <person name="Yang Y."/>
            <person name="Xiong H."/>
            <person name="Wang M."/>
            <person name="Zhang Z."/>
            <person name="Wang Z."/>
            <person name="Wu H."/>
            <person name="Ma T."/>
            <person name="Liu J."/>
            <person name="Xi Z."/>
        </authorList>
    </citation>
    <scope>NUCLEOTIDE SEQUENCE [LARGE SCALE GENOMIC DNA]</scope>
    <source>
        <strain evidence="2">J267</strain>
        <tissue evidence="2">Leaf</tissue>
    </source>
</reference>
<feature type="region of interest" description="Disordered" evidence="1">
    <location>
        <begin position="13"/>
        <end position="125"/>
    </location>
</feature>
<dbReference type="EMBL" id="CM018038">
    <property type="protein sequence ID" value="KAA8537939.1"/>
    <property type="molecule type" value="Genomic_DNA"/>
</dbReference>
<evidence type="ECO:0000256" key="1">
    <source>
        <dbReference type="SAM" id="MobiDB-lite"/>
    </source>
</evidence>
<gene>
    <name evidence="2" type="ORF">F0562_027481</name>
</gene>